<reference evidence="2" key="1">
    <citation type="journal article" date="2015" name="Nat. Genet.">
        <title>The pineapple genome and the evolution of CAM photosynthesis.</title>
        <authorList>
            <person name="Ming R."/>
            <person name="VanBuren R."/>
            <person name="Wai C.M."/>
            <person name="Tang H."/>
            <person name="Schatz M.C."/>
            <person name="Bowers J.E."/>
            <person name="Lyons E."/>
            <person name="Wang M.L."/>
            <person name="Chen J."/>
            <person name="Biggers E."/>
            <person name="Zhang J."/>
            <person name="Huang L."/>
            <person name="Zhang L."/>
            <person name="Miao W."/>
            <person name="Zhang J."/>
            <person name="Ye Z."/>
            <person name="Miao C."/>
            <person name="Lin Z."/>
            <person name="Wang H."/>
            <person name="Zhou H."/>
            <person name="Yim W.C."/>
            <person name="Priest H.D."/>
            <person name="Zheng C."/>
            <person name="Woodhouse M."/>
            <person name="Edger P.P."/>
            <person name="Guyot R."/>
            <person name="Guo H.B."/>
            <person name="Guo H."/>
            <person name="Zheng G."/>
            <person name="Singh R."/>
            <person name="Sharma A."/>
            <person name="Min X."/>
            <person name="Zheng Y."/>
            <person name="Lee H."/>
            <person name="Gurtowski J."/>
            <person name="Sedlazeck F.J."/>
            <person name="Harkess A."/>
            <person name="McKain M.R."/>
            <person name="Liao Z."/>
            <person name="Fang J."/>
            <person name="Liu J."/>
            <person name="Zhang X."/>
            <person name="Zhang Q."/>
            <person name="Hu W."/>
            <person name="Qin Y."/>
            <person name="Wang K."/>
            <person name="Chen L.Y."/>
            <person name="Shirley N."/>
            <person name="Lin Y.R."/>
            <person name="Liu L.Y."/>
            <person name="Hernandez A.G."/>
            <person name="Wright C.L."/>
            <person name="Bulone V."/>
            <person name="Tuskan G.A."/>
            <person name="Heath K."/>
            <person name="Zee F."/>
            <person name="Moore P.H."/>
            <person name="Sunkar R."/>
            <person name="Leebens-Mack J.H."/>
            <person name="Mockler T."/>
            <person name="Bennetzen J.L."/>
            <person name="Freeling M."/>
            <person name="Sankoff D."/>
            <person name="Paterson A.H."/>
            <person name="Zhu X."/>
            <person name="Yang X."/>
            <person name="Smith J.A."/>
            <person name="Cushman J.C."/>
            <person name="Paull R.E."/>
            <person name="Yu Q."/>
        </authorList>
    </citation>
    <scope>NUCLEOTIDE SEQUENCE [LARGE SCALE GENOMIC DNA]</scope>
    <source>
        <strain evidence="2">cv. F153</strain>
    </source>
</reference>
<keyword evidence="1" id="KW-1133">Transmembrane helix</keyword>
<gene>
    <name evidence="3" type="primary">LOC109707859</name>
</gene>
<evidence type="ECO:0000256" key="1">
    <source>
        <dbReference type="SAM" id="Phobius"/>
    </source>
</evidence>
<dbReference type="Proteomes" id="UP000515123">
    <property type="component" value="Linkage group 3"/>
</dbReference>
<dbReference type="PANTHER" id="PTHR37744">
    <property type="entry name" value="STAR LIPID TRANSFER-LIKE PROTEIN"/>
    <property type="match status" value="1"/>
</dbReference>
<evidence type="ECO:0000313" key="2">
    <source>
        <dbReference type="Proteomes" id="UP000515123"/>
    </source>
</evidence>
<organism evidence="2 3">
    <name type="scientific">Ananas comosus</name>
    <name type="common">Pineapple</name>
    <name type="synonym">Ananas ananas</name>
    <dbReference type="NCBI Taxonomy" id="4615"/>
    <lineage>
        <taxon>Eukaryota</taxon>
        <taxon>Viridiplantae</taxon>
        <taxon>Streptophyta</taxon>
        <taxon>Embryophyta</taxon>
        <taxon>Tracheophyta</taxon>
        <taxon>Spermatophyta</taxon>
        <taxon>Magnoliopsida</taxon>
        <taxon>Liliopsida</taxon>
        <taxon>Poales</taxon>
        <taxon>Bromeliaceae</taxon>
        <taxon>Bromelioideae</taxon>
        <taxon>Ananas</taxon>
    </lineage>
</organism>
<sequence>VEEEGGGDERWRWWAGASSAQLAGGIAWYRRGCGESGAAMPFKAFAIATLFVGAAAAAAASAVVASGVHSVDDMKLVGARIHRWAKAPPRETS</sequence>
<proteinExistence type="predicted"/>
<evidence type="ECO:0000313" key="3">
    <source>
        <dbReference type="RefSeq" id="XP_020084974.1"/>
    </source>
</evidence>
<keyword evidence="2" id="KW-1185">Reference proteome</keyword>
<dbReference type="OrthoDB" id="1905234at2759"/>
<name>A0A6P5ENA9_ANACO</name>
<keyword evidence="1" id="KW-0472">Membrane</keyword>
<dbReference type="PANTHER" id="PTHR37744:SF1">
    <property type="entry name" value="STAR LIPID TRANSFER-LIKE PROTEIN"/>
    <property type="match status" value="1"/>
</dbReference>
<dbReference type="GeneID" id="109707859"/>
<keyword evidence="1" id="KW-0812">Transmembrane</keyword>
<dbReference type="AlphaFoldDB" id="A0A6P5ENA9"/>
<feature type="non-terminal residue" evidence="3">
    <location>
        <position position="1"/>
    </location>
</feature>
<feature type="transmembrane region" description="Helical" evidence="1">
    <location>
        <begin position="44"/>
        <end position="65"/>
    </location>
</feature>
<dbReference type="RefSeq" id="XP_020084974.1">
    <property type="nucleotide sequence ID" value="XM_020229385.1"/>
</dbReference>
<reference evidence="3" key="2">
    <citation type="submission" date="2025-08" db="UniProtKB">
        <authorList>
            <consortium name="RefSeq"/>
        </authorList>
    </citation>
    <scope>IDENTIFICATION</scope>
    <source>
        <tissue evidence="3">Leaf</tissue>
    </source>
</reference>
<accession>A0A6P5ENA9</accession>
<protein>
    <submittedName>
        <fullName evidence="3">Uncharacterized protein LOC109707859</fullName>
    </submittedName>
</protein>